<dbReference type="InterPro" id="IPR007081">
    <property type="entry name" value="RNA_pol_Rpb1_5"/>
</dbReference>
<dbReference type="GO" id="GO:0003677">
    <property type="term" value="F:DNA binding"/>
    <property type="evidence" value="ECO:0007669"/>
    <property type="project" value="InterPro"/>
</dbReference>
<comment type="caution">
    <text evidence="2">The sequence shown here is derived from an EMBL/GenBank/DDBJ whole genome shotgun (WGS) entry which is preliminary data.</text>
</comment>
<evidence type="ECO:0000313" key="2">
    <source>
        <dbReference type="EMBL" id="OGM89512.1"/>
    </source>
</evidence>
<dbReference type="Gene3D" id="1.10.1790.20">
    <property type="match status" value="1"/>
</dbReference>
<dbReference type="GO" id="GO:0006351">
    <property type="term" value="P:DNA-templated transcription"/>
    <property type="evidence" value="ECO:0007669"/>
    <property type="project" value="InterPro"/>
</dbReference>
<name>A0A1F8DM57_9BACT</name>
<dbReference type="GO" id="GO:0003899">
    <property type="term" value="F:DNA-directed RNA polymerase activity"/>
    <property type="evidence" value="ECO:0007669"/>
    <property type="project" value="InterPro"/>
</dbReference>
<dbReference type="SUPFAM" id="SSF64484">
    <property type="entry name" value="beta and beta-prime subunits of DNA dependent RNA-polymerase"/>
    <property type="match status" value="1"/>
</dbReference>
<reference evidence="2 3" key="1">
    <citation type="journal article" date="2016" name="Nat. Commun.">
        <title>Thousands of microbial genomes shed light on interconnected biogeochemical processes in an aquifer system.</title>
        <authorList>
            <person name="Anantharaman K."/>
            <person name="Brown C.T."/>
            <person name="Hug L.A."/>
            <person name="Sharon I."/>
            <person name="Castelle C.J."/>
            <person name="Probst A.J."/>
            <person name="Thomas B.C."/>
            <person name="Singh A."/>
            <person name="Wilkins M.J."/>
            <person name="Karaoz U."/>
            <person name="Brodie E.L."/>
            <person name="Williams K.H."/>
            <person name="Hubbard S.S."/>
            <person name="Banfield J.F."/>
        </authorList>
    </citation>
    <scope>NUCLEOTIDE SEQUENCE [LARGE SCALE GENOMIC DNA]</scope>
</reference>
<dbReference type="EMBL" id="MGIO01000025">
    <property type="protein sequence ID" value="OGM89512.1"/>
    <property type="molecule type" value="Genomic_DNA"/>
</dbReference>
<organism evidence="2 3">
    <name type="scientific">Candidatus Wolfebacteria bacterium RBG_13_41_7</name>
    <dbReference type="NCBI Taxonomy" id="1802554"/>
    <lineage>
        <taxon>Bacteria</taxon>
        <taxon>Candidatus Wolfeibacteriota</taxon>
    </lineage>
</organism>
<sequence>MEEIFEARPVKKSALMAPIDGQVAIEEISEKKQKVIKITGYETKKQKFVLPASEVDGLQFKDGDKIKKGEVIFESKNKKIKADLNGKIEIDKGKKEWQIKIEVKKKVVKELPPVRGTVLWVKEGEEVTRGQQLSEGALDLRELYELRGQQETQKYIIKEIQYIYSSQGQKLNDKHVEIIAHQMFSRIFITEPGETDFSPGEVIEMSEFNDTNKEAEKNKKKLAEGNIILLGITKASLSTSSFLSASSFQETARILIDAAVSGKIDYLRGLKENVIIGRLIPAGTGLGAHKKN</sequence>
<evidence type="ECO:0000259" key="1">
    <source>
        <dbReference type="Pfam" id="PF04998"/>
    </source>
</evidence>
<protein>
    <recommendedName>
        <fullName evidence="1">RNA polymerase Rpb1 domain-containing protein</fullName>
    </recommendedName>
</protein>
<feature type="domain" description="RNA polymerase Rpb1" evidence="1">
    <location>
        <begin position="45"/>
        <end position="239"/>
    </location>
</feature>
<dbReference type="PANTHER" id="PTHR48443">
    <property type="entry name" value="DNA-DIRECTED RNA POLYMERASE SUBUNIT BETA"/>
    <property type="match status" value="1"/>
</dbReference>
<dbReference type="Proteomes" id="UP000182002">
    <property type="component" value="Unassembled WGS sequence"/>
</dbReference>
<dbReference type="Gene3D" id="2.40.50.100">
    <property type="match status" value="2"/>
</dbReference>
<dbReference type="PANTHER" id="PTHR48443:SF1">
    <property type="entry name" value="DNA-DIRECTED RNA POLYMERASE SUBUNIT BETA"/>
    <property type="match status" value="1"/>
</dbReference>
<dbReference type="AlphaFoldDB" id="A0A1F8DM57"/>
<gene>
    <name evidence="2" type="ORF">A3J77_01225</name>
</gene>
<proteinExistence type="predicted"/>
<dbReference type="Gene3D" id="1.10.150.390">
    <property type="match status" value="1"/>
</dbReference>
<evidence type="ECO:0000313" key="3">
    <source>
        <dbReference type="Proteomes" id="UP000182002"/>
    </source>
</evidence>
<accession>A0A1F8DM57</accession>
<dbReference type="Pfam" id="PF04998">
    <property type="entry name" value="RNA_pol_Rpb1_5"/>
    <property type="match status" value="1"/>
</dbReference>